<evidence type="ECO:0000313" key="2">
    <source>
        <dbReference type="Proteomes" id="UP000040088"/>
    </source>
</evidence>
<reference evidence="2" key="1">
    <citation type="submission" date="2015-03" db="EMBL/GenBank/DDBJ databases">
        <authorList>
            <consortium name="Pathogen Informatics"/>
        </authorList>
    </citation>
    <scope>NUCLEOTIDE SEQUENCE [LARGE SCALE GENOMIC DNA]</scope>
    <source>
        <strain evidence="2">IP27925</strain>
    </source>
</reference>
<dbReference type="AlphaFoldDB" id="A0A0T9UW69"/>
<proteinExistence type="predicted"/>
<accession>A0A0T9UW69</accession>
<evidence type="ECO:0000313" key="1">
    <source>
        <dbReference type="EMBL" id="CNL76282.1"/>
    </source>
</evidence>
<organism evidence="1 2">
    <name type="scientific">Yersinia aleksiciae</name>
    <dbReference type="NCBI Taxonomy" id="263819"/>
    <lineage>
        <taxon>Bacteria</taxon>
        <taxon>Pseudomonadati</taxon>
        <taxon>Pseudomonadota</taxon>
        <taxon>Gammaproteobacteria</taxon>
        <taxon>Enterobacterales</taxon>
        <taxon>Yersiniaceae</taxon>
        <taxon>Yersinia</taxon>
    </lineage>
</organism>
<gene>
    <name evidence="1" type="ORF">ERS008460_03719</name>
</gene>
<protein>
    <submittedName>
        <fullName evidence="1">Uncharacterized protein</fullName>
    </submittedName>
</protein>
<dbReference type="Proteomes" id="UP000040088">
    <property type="component" value="Unassembled WGS sequence"/>
</dbReference>
<sequence length="624" mass="71654">MKISYLKSSPSLIEVLKSNYEAFIIQNYKLNHFGLFHDEETIYAVIKDCEGCNLTLNEIQENYNYNFKTIGVPGPIFTDEIKDDFIRIDLRNTYEKVNLFGQPFNPSDFNNNISIAIPPEFHPFHVDMKWSNNTFTFTFNKNLTQNETDEIILICESLGFYGYNYIIKTDHELPDYKHQKNKMNTQVNLTLVAGRYLKNNQPKEILEKYEEDQDFWVEKRVNVFSDINFTRDECLSDSFKNSQNRCFVDASVFPRNNIREYISLYDTVIIAIPLIDTSNTNNFHDIFKINRIELLELVRRGRIKFVAFQNLQRYDSTFLADVLSVDPECVLFSRRLAAASLLGIREKTGFFGFSFDSNTQYKILKECYNSKSNSLKILAESLSKNIAFLEHGINQRGALGVSQFCGAGFAAQIYKARGRDYDIELTSSAMSLEFSMGLGAHHFPFEHVDYSEVNACKILNGIYSGVKQSQNELREVEINTLLSNILTINNDMNVLELDDILSKYNRRMIPGILKEYANLTPEELSFKIYSLNKDIKAIEQRKKNLSVLDLSGLAPVVVGAVMEYKGLSGAGYIAFLPWVFKLLKATCNNSDIFNNKILSDLESLTLNAPRNTVLVHKIRKNLSK</sequence>
<dbReference type="RefSeq" id="WP_050126873.1">
    <property type="nucleotide sequence ID" value="NZ_CQEM01000021.1"/>
</dbReference>
<dbReference type="EMBL" id="CQEM01000021">
    <property type="protein sequence ID" value="CNL76282.1"/>
    <property type="molecule type" value="Genomic_DNA"/>
</dbReference>
<name>A0A0T9UW69_YERAE</name>